<evidence type="ECO:0000313" key="4">
    <source>
        <dbReference type="Proteomes" id="UP000226384"/>
    </source>
</evidence>
<dbReference type="InterPro" id="IPR056134">
    <property type="entry name" value="DUF7717"/>
</dbReference>
<dbReference type="KEGG" id="vg:30308105"/>
<gene>
    <name evidence="1" type="ORF">C490910_051</name>
    <name evidence="2" type="ORF">S420910_050</name>
</gene>
<dbReference type="OrthoDB" id="27124at10239"/>
<organism evidence="1 3">
    <name type="scientific">Synechococcus phage S-CAM7</name>
    <dbReference type="NCBI Taxonomy" id="1883368"/>
    <lineage>
        <taxon>Viruses</taxon>
        <taxon>Duplodnaviria</taxon>
        <taxon>Heunggongvirae</taxon>
        <taxon>Uroviricota</taxon>
        <taxon>Caudoviricetes</taxon>
        <taxon>Pantevenvirales</taxon>
        <taxon>Kyanoviridae</taxon>
        <taxon>Mazuvirus</taxon>
        <taxon>Mazuvirus scam7</taxon>
    </lineage>
</organism>
<dbReference type="Pfam" id="PF24835">
    <property type="entry name" value="DUF7717"/>
    <property type="match status" value="1"/>
</dbReference>
<name>A0A1D8KTJ7_9CAUD</name>
<dbReference type="Proteomes" id="UP000203902">
    <property type="component" value="Segment"/>
</dbReference>
<reference evidence="3 4" key="1">
    <citation type="journal article" date="2016" name="Virology">
        <title>The genomic content and context of auxiliary metabolic genes in marine cyanomyoviruses.</title>
        <authorList>
            <person name="Crummett L.T."/>
            <person name="Puxty R.J."/>
            <person name="Weihe C."/>
            <person name="Marston M.F."/>
            <person name="Martiny J.B."/>
        </authorList>
    </citation>
    <scope>NUCLEOTIDE SEQUENCE [LARGE SCALE GENOMIC DNA]</scope>
    <source>
        <strain evidence="1">0910CC49</strain>
        <strain evidence="2">0910SB42</strain>
    </source>
</reference>
<protein>
    <submittedName>
        <fullName evidence="1">Uncharacterized protein</fullName>
    </submittedName>
</protein>
<dbReference type="EMBL" id="KU686213">
    <property type="protein sequence ID" value="AOV62240.1"/>
    <property type="molecule type" value="Genomic_DNA"/>
</dbReference>
<evidence type="ECO:0000313" key="2">
    <source>
        <dbReference type="EMBL" id="AOV62240.1"/>
    </source>
</evidence>
<dbReference type="Proteomes" id="UP000226384">
    <property type="component" value="Segment"/>
</dbReference>
<accession>A0A1D8KTJ7</accession>
<sequence length="125" mass="14209">MFNQPNQPNQMASFADYVDSKPAADKAEADVLRYTEVLIEALTQDAPDDYTYAIDGGRKFHKVWMYRYGKRDSIHAFVDKKTGEVYKPASTKAPAKGVRFNLLDEASREDMLSRAGWSGGYLYIR</sequence>
<proteinExistence type="predicted"/>
<dbReference type="GeneID" id="30308105"/>
<keyword evidence="3" id="KW-1185">Reference proteome</keyword>
<evidence type="ECO:0000313" key="3">
    <source>
        <dbReference type="Proteomes" id="UP000203902"/>
    </source>
</evidence>
<dbReference type="RefSeq" id="YP_009322984.1">
    <property type="nucleotide sequence ID" value="NC_031927.1"/>
</dbReference>
<evidence type="ECO:0000313" key="1">
    <source>
        <dbReference type="EMBL" id="AOV61975.1"/>
    </source>
</evidence>
<dbReference type="EMBL" id="KU686212">
    <property type="protein sequence ID" value="AOV61975.1"/>
    <property type="molecule type" value="Genomic_DNA"/>
</dbReference>